<evidence type="ECO:0000313" key="7">
    <source>
        <dbReference type="EMBL" id="ESN91613.1"/>
    </source>
</evidence>
<dbReference type="EMBL" id="AMQM01002141">
    <property type="status" value="NOT_ANNOTATED_CDS"/>
    <property type="molecule type" value="Genomic_DNA"/>
</dbReference>
<feature type="domain" description="HMG box" evidence="6">
    <location>
        <begin position="50"/>
        <end position="118"/>
    </location>
</feature>
<accession>T1FRB7</accession>
<dbReference type="AlphaFoldDB" id="T1FRB7"/>
<feature type="compositionally biased region" description="Low complexity" evidence="5">
    <location>
        <begin position="144"/>
        <end position="163"/>
    </location>
</feature>
<evidence type="ECO:0000256" key="2">
    <source>
        <dbReference type="ARBA" id="ARBA00023242"/>
    </source>
</evidence>
<dbReference type="InterPro" id="IPR036910">
    <property type="entry name" value="HMG_box_dom_sf"/>
</dbReference>
<evidence type="ECO:0000256" key="1">
    <source>
        <dbReference type="ARBA" id="ARBA00023125"/>
    </source>
</evidence>
<dbReference type="OrthoDB" id="3213154at2759"/>
<sequence length="347" mass="40074">MEEEEQIMDASQDVEIIEDGSATAEDPSEKSKSSWSRNRRRKKPKDINAPRFPLTGYVRFMNSVRVKIRSENPGLPFQALSRLMANEWANLPANEKQRYLDEAEKDKERYTKELDSYHKTDAYQLYLKKQQQKKEEKELMNKLHNNNHNNSSNNNSNSSSNNNNIIQINLLHPNLSQNAHVANNANNVNSSPHNNSSNNNNSTNNNNNILNIQQQHQLHHHLNSAKDDEYSGGFFDIPIFTEEFLDHNKARESELRTLRKQSTEMEEQNAILSKHVDSMKEEVEKLQVDVAQQRLNNEALKQHLLLLRTTLVQKFAGLPLPGTKSGPKLETIDFYMSKLYALCKEHN</sequence>
<name>T1FRB7_HELRO</name>
<dbReference type="GO" id="GO:0005634">
    <property type="term" value="C:nucleus"/>
    <property type="evidence" value="ECO:0000318"/>
    <property type="project" value="GO_Central"/>
</dbReference>
<evidence type="ECO:0000256" key="3">
    <source>
        <dbReference type="PROSITE-ProRule" id="PRU00267"/>
    </source>
</evidence>
<feature type="region of interest" description="Disordered" evidence="5">
    <location>
        <begin position="1"/>
        <end position="48"/>
    </location>
</feature>
<dbReference type="SUPFAM" id="SSF47095">
    <property type="entry name" value="HMG-box"/>
    <property type="match status" value="1"/>
</dbReference>
<dbReference type="InterPro" id="IPR009071">
    <property type="entry name" value="HMG_box_dom"/>
</dbReference>
<keyword evidence="1 3" id="KW-0238">DNA-binding</keyword>
<dbReference type="PANTHER" id="PTHR46040">
    <property type="entry name" value="HIGH MOBILITY GROUP PROTEIN 2"/>
    <property type="match status" value="1"/>
</dbReference>
<dbReference type="OMA" id="QPAYNGE"/>
<dbReference type="KEGG" id="hro:HELRODRAFT_189739"/>
<dbReference type="Proteomes" id="UP000015101">
    <property type="component" value="Unassembled WGS sequence"/>
</dbReference>
<feature type="coiled-coil region" evidence="4">
    <location>
        <begin position="248"/>
        <end position="303"/>
    </location>
</feature>
<dbReference type="HOGENOM" id="CLU_060006_0_0_1"/>
<dbReference type="SMART" id="SM00398">
    <property type="entry name" value="HMG"/>
    <property type="match status" value="1"/>
</dbReference>
<dbReference type="Gene3D" id="1.10.30.10">
    <property type="entry name" value="High mobility group box domain"/>
    <property type="match status" value="1"/>
</dbReference>
<dbReference type="GeneID" id="20211364"/>
<evidence type="ECO:0000313" key="9">
    <source>
        <dbReference type="Proteomes" id="UP000015101"/>
    </source>
</evidence>
<evidence type="ECO:0000256" key="4">
    <source>
        <dbReference type="SAM" id="Coils"/>
    </source>
</evidence>
<dbReference type="RefSeq" id="XP_009030443.1">
    <property type="nucleotide sequence ID" value="XM_009032195.1"/>
</dbReference>
<dbReference type="InParanoid" id="T1FRB7"/>
<keyword evidence="4" id="KW-0175">Coiled coil</keyword>
<protein>
    <recommendedName>
        <fullName evidence="6">HMG box domain-containing protein</fullName>
    </recommendedName>
</protein>
<dbReference type="STRING" id="6412.T1FRB7"/>
<dbReference type="EMBL" id="KB097700">
    <property type="protein sequence ID" value="ESN91613.1"/>
    <property type="molecule type" value="Genomic_DNA"/>
</dbReference>
<organism evidence="8 9">
    <name type="scientific">Helobdella robusta</name>
    <name type="common">Californian leech</name>
    <dbReference type="NCBI Taxonomy" id="6412"/>
    <lineage>
        <taxon>Eukaryota</taxon>
        <taxon>Metazoa</taxon>
        <taxon>Spiralia</taxon>
        <taxon>Lophotrochozoa</taxon>
        <taxon>Annelida</taxon>
        <taxon>Clitellata</taxon>
        <taxon>Hirudinea</taxon>
        <taxon>Rhynchobdellida</taxon>
        <taxon>Glossiphoniidae</taxon>
        <taxon>Helobdella</taxon>
    </lineage>
</organism>
<dbReference type="EnsemblMetazoa" id="HelroT189739">
    <property type="protein sequence ID" value="HelroP189739"/>
    <property type="gene ID" value="HelroG189739"/>
</dbReference>
<dbReference type="GO" id="GO:0003677">
    <property type="term" value="F:DNA binding"/>
    <property type="evidence" value="ECO:0007669"/>
    <property type="project" value="UniProtKB-UniRule"/>
</dbReference>
<feature type="DNA-binding region" description="HMG box" evidence="3">
    <location>
        <begin position="50"/>
        <end position="118"/>
    </location>
</feature>
<dbReference type="PANTHER" id="PTHR46040:SF3">
    <property type="entry name" value="HIGH MOBILITY GROUP PROTEIN 2"/>
    <property type="match status" value="1"/>
</dbReference>
<dbReference type="InterPro" id="IPR051965">
    <property type="entry name" value="ChromReg_NeuronalGeneExpr"/>
</dbReference>
<dbReference type="PROSITE" id="PS50118">
    <property type="entry name" value="HMG_BOX_2"/>
    <property type="match status" value="1"/>
</dbReference>
<feature type="region of interest" description="Disordered" evidence="5">
    <location>
        <begin position="143"/>
        <end position="163"/>
    </location>
</feature>
<evidence type="ECO:0000313" key="8">
    <source>
        <dbReference type="EnsemblMetazoa" id="HelroP189739"/>
    </source>
</evidence>
<dbReference type="Pfam" id="PF00505">
    <property type="entry name" value="HMG_box"/>
    <property type="match status" value="1"/>
</dbReference>
<evidence type="ECO:0000259" key="6">
    <source>
        <dbReference type="PROSITE" id="PS50118"/>
    </source>
</evidence>
<gene>
    <name evidence="8" type="primary">20211364</name>
    <name evidence="7" type="ORF">HELRODRAFT_189739</name>
</gene>
<reference evidence="9" key="1">
    <citation type="submission" date="2012-12" db="EMBL/GenBank/DDBJ databases">
        <authorList>
            <person name="Hellsten U."/>
            <person name="Grimwood J."/>
            <person name="Chapman J.A."/>
            <person name="Shapiro H."/>
            <person name="Aerts A."/>
            <person name="Otillar R.P."/>
            <person name="Terry A.Y."/>
            <person name="Boore J.L."/>
            <person name="Simakov O."/>
            <person name="Marletaz F."/>
            <person name="Cho S.-J."/>
            <person name="Edsinger-Gonzales E."/>
            <person name="Havlak P."/>
            <person name="Kuo D.-H."/>
            <person name="Larsson T."/>
            <person name="Lv J."/>
            <person name="Arendt D."/>
            <person name="Savage R."/>
            <person name="Osoegawa K."/>
            <person name="de Jong P."/>
            <person name="Lindberg D.R."/>
            <person name="Seaver E.C."/>
            <person name="Weisblat D.A."/>
            <person name="Putnam N.H."/>
            <person name="Grigoriev I.V."/>
            <person name="Rokhsar D.S."/>
        </authorList>
    </citation>
    <scope>NUCLEOTIDE SEQUENCE</scope>
</reference>
<dbReference type="eggNOG" id="KOG0381">
    <property type="taxonomic scope" value="Eukaryota"/>
</dbReference>
<dbReference type="FunCoup" id="T1FRB7">
    <property type="interactions" value="701"/>
</dbReference>
<proteinExistence type="predicted"/>
<dbReference type="GO" id="GO:0010468">
    <property type="term" value="P:regulation of gene expression"/>
    <property type="evidence" value="ECO:0000318"/>
    <property type="project" value="GO_Central"/>
</dbReference>
<keyword evidence="2 3" id="KW-0539">Nucleus</keyword>
<dbReference type="PRINTS" id="PR00886">
    <property type="entry name" value="HIGHMOBLTY12"/>
</dbReference>
<reference evidence="8" key="3">
    <citation type="submission" date="2015-06" db="UniProtKB">
        <authorList>
            <consortium name="EnsemblMetazoa"/>
        </authorList>
    </citation>
    <scope>IDENTIFICATION</scope>
</reference>
<keyword evidence="9" id="KW-1185">Reference proteome</keyword>
<evidence type="ECO:0000256" key="5">
    <source>
        <dbReference type="SAM" id="MobiDB-lite"/>
    </source>
</evidence>
<reference evidence="7 9" key="2">
    <citation type="journal article" date="2013" name="Nature">
        <title>Insights into bilaterian evolution from three spiralian genomes.</title>
        <authorList>
            <person name="Simakov O."/>
            <person name="Marletaz F."/>
            <person name="Cho S.J."/>
            <person name="Edsinger-Gonzales E."/>
            <person name="Havlak P."/>
            <person name="Hellsten U."/>
            <person name="Kuo D.H."/>
            <person name="Larsson T."/>
            <person name="Lv J."/>
            <person name="Arendt D."/>
            <person name="Savage R."/>
            <person name="Osoegawa K."/>
            <person name="de Jong P."/>
            <person name="Grimwood J."/>
            <person name="Chapman J.A."/>
            <person name="Shapiro H."/>
            <person name="Aerts A."/>
            <person name="Otillar R.P."/>
            <person name="Terry A.Y."/>
            <person name="Boore J.L."/>
            <person name="Grigoriev I.V."/>
            <person name="Lindberg D.R."/>
            <person name="Seaver E.C."/>
            <person name="Weisblat D.A."/>
            <person name="Putnam N.H."/>
            <person name="Rokhsar D.S."/>
        </authorList>
    </citation>
    <scope>NUCLEOTIDE SEQUENCE</scope>
</reference>
<feature type="region of interest" description="Disordered" evidence="5">
    <location>
        <begin position="183"/>
        <end position="207"/>
    </location>
</feature>
<dbReference type="CTD" id="20211364"/>